<comment type="subcellular location">
    <subcellularLocation>
        <location evidence="1">Membrane</location>
        <topology evidence="1">Multi-pass membrane protein</topology>
    </subcellularLocation>
</comment>
<feature type="transmembrane region" description="Helical" evidence="7">
    <location>
        <begin position="275"/>
        <end position="295"/>
    </location>
</feature>
<evidence type="ECO:0000259" key="8">
    <source>
        <dbReference type="PROSITE" id="PS50850"/>
    </source>
</evidence>
<keyword evidence="2" id="KW-0813">Transport</keyword>
<dbReference type="PANTHER" id="PTHR43791:SF19">
    <property type="entry name" value="TRANSPORTER, PUTATIVE (AFU_ORTHOLOGUE AFUA_1G01812)-RELATED"/>
    <property type="match status" value="1"/>
</dbReference>
<feature type="domain" description="Major facilitator superfamily (MFS) profile" evidence="8">
    <location>
        <begin position="8"/>
        <end position="422"/>
    </location>
</feature>
<feature type="transmembrane region" description="Helical" evidence="7">
    <location>
        <begin position="99"/>
        <end position="122"/>
    </location>
</feature>
<dbReference type="eggNOG" id="KOG2533">
    <property type="taxonomic scope" value="Eukaryota"/>
</dbReference>
<evidence type="ECO:0000313" key="9">
    <source>
        <dbReference type="EMBL" id="EIW73854.1"/>
    </source>
</evidence>
<evidence type="ECO:0000256" key="2">
    <source>
        <dbReference type="ARBA" id="ARBA00022448"/>
    </source>
</evidence>
<protein>
    <submittedName>
        <fullName evidence="9">MFS general substrate transporter</fullName>
    </submittedName>
</protein>
<evidence type="ECO:0000256" key="5">
    <source>
        <dbReference type="ARBA" id="ARBA00023136"/>
    </source>
</evidence>
<dbReference type="FunFam" id="1.20.1250.20:FF:000068">
    <property type="entry name" value="MFS general substrate transporter"/>
    <property type="match status" value="1"/>
</dbReference>
<name>R7SFJ7_CONPW</name>
<dbReference type="PROSITE" id="PS50850">
    <property type="entry name" value="MFS"/>
    <property type="match status" value="1"/>
</dbReference>
<dbReference type="EMBL" id="JH711627">
    <property type="protein sequence ID" value="EIW73854.1"/>
    <property type="molecule type" value="Genomic_DNA"/>
</dbReference>
<organism evidence="9 10">
    <name type="scientific">Coniophora puteana (strain RWD-64-598)</name>
    <name type="common">Brown rot fungus</name>
    <dbReference type="NCBI Taxonomy" id="741705"/>
    <lineage>
        <taxon>Eukaryota</taxon>
        <taxon>Fungi</taxon>
        <taxon>Dikarya</taxon>
        <taxon>Basidiomycota</taxon>
        <taxon>Agaricomycotina</taxon>
        <taxon>Agaricomycetes</taxon>
        <taxon>Agaricomycetidae</taxon>
        <taxon>Boletales</taxon>
        <taxon>Coniophorineae</taxon>
        <taxon>Coniophoraceae</taxon>
        <taxon>Coniophora</taxon>
    </lineage>
</organism>
<evidence type="ECO:0000256" key="1">
    <source>
        <dbReference type="ARBA" id="ARBA00004141"/>
    </source>
</evidence>
<gene>
    <name evidence="9" type="ORF">CONPUDRAFT_113954</name>
</gene>
<feature type="transmembrane region" description="Helical" evidence="7">
    <location>
        <begin position="134"/>
        <end position="155"/>
    </location>
</feature>
<dbReference type="GO" id="GO:0022857">
    <property type="term" value="F:transmembrane transporter activity"/>
    <property type="evidence" value="ECO:0007669"/>
    <property type="project" value="InterPro"/>
</dbReference>
<reference evidence="10" key="1">
    <citation type="journal article" date="2012" name="Science">
        <title>The Paleozoic origin of enzymatic lignin decomposition reconstructed from 31 fungal genomes.</title>
        <authorList>
            <person name="Floudas D."/>
            <person name="Binder M."/>
            <person name="Riley R."/>
            <person name="Barry K."/>
            <person name="Blanchette R.A."/>
            <person name="Henrissat B."/>
            <person name="Martinez A.T."/>
            <person name="Otillar R."/>
            <person name="Spatafora J.W."/>
            <person name="Yadav J.S."/>
            <person name="Aerts A."/>
            <person name="Benoit I."/>
            <person name="Boyd A."/>
            <person name="Carlson A."/>
            <person name="Copeland A."/>
            <person name="Coutinho P.M."/>
            <person name="de Vries R.P."/>
            <person name="Ferreira P."/>
            <person name="Findley K."/>
            <person name="Foster B."/>
            <person name="Gaskell J."/>
            <person name="Glotzer D."/>
            <person name="Gorecki P."/>
            <person name="Heitman J."/>
            <person name="Hesse C."/>
            <person name="Hori C."/>
            <person name="Igarashi K."/>
            <person name="Jurgens J.A."/>
            <person name="Kallen N."/>
            <person name="Kersten P."/>
            <person name="Kohler A."/>
            <person name="Kuees U."/>
            <person name="Kumar T.K.A."/>
            <person name="Kuo A."/>
            <person name="LaButti K."/>
            <person name="Larrondo L.F."/>
            <person name="Lindquist E."/>
            <person name="Ling A."/>
            <person name="Lombard V."/>
            <person name="Lucas S."/>
            <person name="Lundell T."/>
            <person name="Martin R."/>
            <person name="McLaughlin D.J."/>
            <person name="Morgenstern I."/>
            <person name="Morin E."/>
            <person name="Murat C."/>
            <person name="Nagy L.G."/>
            <person name="Nolan M."/>
            <person name="Ohm R.A."/>
            <person name="Patyshakuliyeva A."/>
            <person name="Rokas A."/>
            <person name="Ruiz-Duenas F.J."/>
            <person name="Sabat G."/>
            <person name="Salamov A."/>
            <person name="Samejima M."/>
            <person name="Schmutz J."/>
            <person name="Slot J.C."/>
            <person name="St John F."/>
            <person name="Stenlid J."/>
            <person name="Sun H."/>
            <person name="Sun S."/>
            <person name="Syed K."/>
            <person name="Tsang A."/>
            <person name="Wiebenga A."/>
            <person name="Young D."/>
            <person name="Pisabarro A."/>
            <person name="Eastwood D.C."/>
            <person name="Martin F."/>
            <person name="Cullen D."/>
            <person name="Grigoriev I.V."/>
            <person name="Hibbett D.S."/>
        </authorList>
    </citation>
    <scope>NUCLEOTIDE SEQUENCE [LARGE SCALE GENOMIC DNA]</scope>
    <source>
        <strain evidence="10">RWD-64-598 SS2</strain>
    </source>
</reference>
<dbReference type="InterPro" id="IPR020846">
    <property type="entry name" value="MFS_dom"/>
</dbReference>
<evidence type="ECO:0000256" key="4">
    <source>
        <dbReference type="ARBA" id="ARBA00022989"/>
    </source>
</evidence>
<feature type="transmembrane region" description="Helical" evidence="7">
    <location>
        <begin position="362"/>
        <end position="382"/>
    </location>
</feature>
<evidence type="ECO:0000256" key="7">
    <source>
        <dbReference type="SAM" id="Phobius"/>
    </source>
</evidence>
<dbReference type="AlphaFoldDB" id="R7SFJ7"/>
<evidence type="ECO:0000313" key="10">
    <source>
        <dbReference type="Proteomes" id="UP000053558"/>
    </source>
</evidence>
<dbReference type="OrthoDB" id="2962993at2759"/>
<keyword evidence="4 7" id="KW-1133">Transmembrane helix</keyword>
<dbReference type="RefSeq" id="XP_007775969.1">
    <property type="nucleotide sequence ID" value="XM_007777779.1"/>
</dbReference>
<dbReference type="InterPro" id="IPR036259">
    <property type="entry name" value="MFS_trans_sf"/>
</dbReference>
<keyword evidence="5 7" id="KW-0472">Membrane</keyword>
<dbReference type="PANTHER" id="PTHR43791">
    <property type="entry name" value="PERMEASE-RELATED"/>
    <property type="match status" value="1"/>
</dbReference>
<dbReference type="GO" id="GO:0016020">
    <property type="term" value="C:membrane"/>
    <property type="evidence" value="ECO:0007669"/>
    <property type="project" value="UniProtKB-SubCell"/>
</dbReference>
<dbReference type="Pfam" id="PF07690">
    <property type="entry name" value="MFS_1"/>
    <property type="match status" value="1"/>
</dbReference>
<evidence type="ECO:0000256" key="6">
    <source>
        <dbReference type="SAM" id="MobiDB-lite"/>
    </source>
</evidence>
<dbReference type="GeneID" id="19199043"/>
<keyword evidence="10" id="KW-1185">Reference proteome</keyword>
<feature type="transmembrane region" description="Helical" evidence="7">
    <location>
        <begin position="394"/>
        <end position="415"/>
    </location>
</feature>
<feature type="transmembrane region" description="Helical" evidence="7">
    <location>
        <begin position="167"/>
        <end position="190"/>
    </location>
</feature>
<dbReference type="Proteomes" id="UP000053558">
    <property type="component" value="Unassembled WGS sequence"/>
</dbReference>
<proteinExistence type="predicted"/>
<dbReference type="Gene3D" id="1.20.1250.20">
    <property type="entry name" value="MFS general substrate transporter like domains"/>
    <property type="match status" value="2"/>
</dbReference>
<accession>R7SFJ7</accession>
<feature type="transmembrane region" description="Helical" evidence="7">
    <location>
        <begin position="302"/>
        <end position="321"/>
    </location>
</feature>
<feature type="transmembrane region" description="Helical" evidence="7">
    <location>
        <begin position="74"/>
        <end position="93"/>
    </location>
</feature>
<dbReference type="InterPro" id="IPR011701">
    <property type="entry name" value="MFS"/>
</dbReference>
<keyword evidence="3 7" id="KW-0812">Transmembrane</keyword>
<dbReference type="FunFam" id="1.20.1250.20:FF:000034">
    <property type="entry name" value="MFS general substrate transporter"/>
    <property type="match status" value="1"/>
</dbReference>
<feature type="region of interest" description="Disordered" evidence="6">
    <location>
        <begin position="424"/>
        <end position="455"/>
    </location>
</feature>
<dbReference type="KEGG" id="cput:CONPUDRAFT_113954"/>
<evidence type="ECO:0000256" key="3">
    <source>
        <dbReference type="ARBA" id="ARBA00022692"/>
    </source>
</evidence>
<feature type="transmembrane region" description="Helical" evidence="7">
    <location>
        <begin position="242"/>
        <end position="263"/>
    </location>
</feature>
<feature type="transmembrane region" description="Helical" evidence="7">
    <location>
        <begin position="45"/>
        <end position="67"/>
    </location>
</feature>
<dbReference type="OMA" id="LWGICMT"/>
<dbReference type="SUPFAM" id="SSF103473">
    <property type="entry name" value="MFS general substrate transporter"/>
    <property type="match status" value="1"/>
</dbReference>
<feature type="transmembrane region" description="Helical" evidence="7">
    <location>
        <begin position="327"/>
        <end position="350"/>
    </location>
</feature>
<sequence length="465" mass="51552">MRKIDSRTIPWLSFLYLLAFLDRSSIGNAKLYGMETDLHISDTKYLLGLTIFFIPYAIFEVPSNVILKRLKPSVWLSVLMLLWGVVMTVQGLVHNYGGLMAIRFMVGTFEAGFFPGVNYYLSCWYKRSEFGIRAAVFFSAATVSGAFGGLLAAGLSKMEGVGGKAGWSWIFIIEGLVTVVAGAMSFWIIVDFPEDAGFLSEPEQVFVIRRLQGDAQFSAAGEKLRWKYIEQSLAEWKTYLSIIVYAGSDMPLYAFALFLPSIVSEARYSATPANLLTVPVYVLACICTCTVGFLADRYGNRGLWNFSCLCISAAGYIILISSRNATLSYIAVYLAACGIYPCIPNTVAWVSNNVEGTYKRSVSLAMVISWGNIQGAISSNVYRANQTPWYPLGHGLVLMYIGFGLISTLCLIFTLKTENARRDRGERDEVIEGTEGGSEKNGMFSSVNEARREKGDKWSGYRYTL</sequence>